<dbReference type="AlphaFoldDB" id="A0A1X6MMC3"/>
<proteinExistence type="predicted"/>
<keyword evidence="1 2" id="KW-0732">Signal</keyword>
<dbReference type="GeneID" id="36326405"/>
<evidence type="ECO:0000256" key="1">
    <source>
        <dbReference type="ARBA" id="ARBA00022729"/>
    </source>
</evidence>
<feature type="domain" description="Yeast cell wall synthesis Kre9/Knh1-like N-terminal" evidence="3">
    <location>
        <begin position="29"/>
        <end position="105"/>
    </location>
</feature>
<organism evidence="4 5">
    <name type="scientific">Postia placenta MAD-698-R-SB12</name>
    <dbReference type="NCBI Taxonomy" id="670580"/>
    <lineage>
        <taxon>Eukaryota</taxon>
        <taxon>Fungi</taxon>
        <taxon>Dikarya</taxon>
        <taxon>Basidiomycota</taxon>
        <taxon>Agaricomycotina</taxon>
        <taxon>Agaricomycetes</taxon>
        <taxon>Polyporales</taxon>
        <taxon>Adustoporiaceae</taxon>
        <taxon>Rhodonia</taxon>
    </lineage>
</organism>
<feature type="signal peptide" evidence="2">
    <location>
        <begin position="1"/>
        <end position="17"/>
    </location>
</feature>
<evidence type="ECO:0000259" key="3">
    <source>
        <dbReference type="Pfam" id="PF10342"/>
    </source>
</evidence>
<keyword evidence="5" id="KW-1185">Reference proteome</keyword>
<evidence type="ECO:0000256" key="2">
    <source>
        <dbReference type="SAM" id="SignalP"/>
    </source>
</evidence>
<dbReference type="EMBL" id="KZ110609">
    <property type="protein sequence ID" value="OSX57233.1"/>
    <property type="molecule type" value="Genomic_DNA"/>
</dbReference>
<gene>
    <name evidence="4" type="ORF">POSPLADRAFT_1061933</name>
</gene>
<dbReference type="InterPro" id="IPR018466">
    <property type="entry name" value="Kre9/Knh1-like_N"/>
</dbReference>
<dbReference type="Proteomes" id="UP000194127">
    <property type="component" value="Unassembled WGS sequence"/>
</dbReference>
<feature type="chain" id="PRO_5013367158" description="Yeast cell wall synthesis Kre9/Knh1-like N-terminal domain-containing protein" evidence="2">
    <location>
        <begin position="18"/>
        <end position="117"/>
    </location>
</feature>
<accession>A0A1X6MMC3</accession>
<dbReference type="RefSeq" id="XP_024334027.1">
    <property type="nucleotide sequence ID" value="XM_024481455.1"/>
</dbReference>
<dbReference type="OrthoDB" id="2799624at2759"/>
<name>A0A1X6MMC3_9APHY</name>
<protein>
    <recommendedName>
        <fullName evidence="3">Yeast cell wall synthesis Kre9/Knh1-like N-terminal domain-containing protein</fullName>
    </recommendedName>
</protein>
<dbReference type="Pfam" id="PF10342">
    <property type="entry name" value="Kre9_KNH"/>
    <property type="match status" value="1"/>
</dbReference>
<evidence type="ECO:0000313" key="5">
    <source>
        <dbReference type="Proteomes" id="UP000194127"/>
    </source>
</evidence>
<reference evidence="4 5" key="1">
    <citation type="submission" date="2017-04" db="EMBL/GenBank/DDBJ databases">
        <title>Genome Sequence of the Model Brown-Rot Fungus Postia placenta SB12.</title>
        <authorList>
            <consortium name="DOE Joint Genome Institute"/>
            <person name="Gaskell J."/>
            <person name="Kersten P."/>
            <person name="Larrondo L.F."/>
            <person name="Canessa P."/>
            <person name="Martinez D."/>
            <person name="Hibbett D."/>
            <person name="Schmoll M."/>
            <person name="Kubicek C.P."/>
            <person name="Martinez A.T."/>
            <person name="Yadav J."/>
            <person name="Master E."/>
            <person name="Magnuson J.K."/>
            <person name="James T."/>
            <person name="Yaver D."/>
            <person name="Berka R."/>
            <person name="Labutti K."/>
            <person name="Lipzen A."/>
            <person name="Aerts A."/>
            <person name="Barry K."/>
            <person name="Henrissat B."/>
            <person name="Blanchette R."/>
            <person name="Grigoriev I."/>
            <person name="Cullen D."/>
        </authorList>
    </citation>
    <scope>NUCLEOTIDE SEQUENCE [LARGE SCALE GENOMIC DNA]</scope>
    <source>
        <strain evidence="4 5">MAD-698-R-SB12</strain>
    </source>
</reference>
<sequence>MLFKLAAVAVLLPLASAQFAYTYVYTTPTDWVSGQPANVSWTAEVGDPEQYTLLLKIFNSTTNSEDNWVLAQGIDTYSYFANFTLPDVVPADGYFLLPVSVKDTSTEGPPSNKFSIA</sequence>
<evidence type="ECO:0000313" key="4">
    <source>
        <dbReference type="EMBL" id="OSX57233.1"/>
    </source>
</evidence>